<feature type="region of interest" description="Disordered" evidence="1">
    <location>
        <begin position="74"/>
        <end position="108"/>
    </location>
</feature>
<accession>A0ABD1YUN0</accession>
<keyword evidence="3" id="KW-1185">Reference proteome</keyword>
<feature type="compositionally biased region" description="Basic and acidic residues" evidence="1">
    <location>
        <begin position="98"/>
        <end position="108"/>
    </location>
</feature>
<evidence type="ECO:0000256" key="1">
    <source>
        <dbReference type="SAM" id="MobiDB-lite"/>
    </source>
</evidence>
<reference evidence="2 3" key="1">
    <citation type="submission" date="2024-09" db="EMBL/GenBank/DDBJ databases">
        <title>Chromosome-scale assembly of Riccia fluitans.</title>
        <authorList>
            <person name="Paukszto L."/>
            <person name="Sawicki J."/>
            <person name="Karawczyk K."/>
            <person name="Piernik-Szablinska J."/>
            <person name="Szczecinska M."/>
            <person name="Mazdziarz M."/>
        </authorList>
    </citation>
    <scope>NUCLEOTIDE SEQUENCE [LARGE SCALE GENOMIC DNA]</scope>
    <source>
        <strain evidence="2">Rf_01</strain>
        <tissue evidence="2">Aerial parts of the thallus</tissue>
    </source>
</reference>
<feature type="compositionally biased region" description="Basic residues" evidence="1">
    <location>
        <begin position="87"/>
        <end position="96"/>
    </location>
</feature>
<gene>
    <name evidence="2" type="ORF">R1flu_005953</name>
</gene>
<feature type="region of interest" description="Disordered" evidence="1">
    <location>
        <begin position="1"/>
        <end position="51"/>
    </location>
</feature>
<dbReference type="AlphaFoldDB" id="A0ABD1YUN0"/>
<sequence length="108" mass="12523">MSLLQHFHATEEEDTEQDFEQETASEVQDNVQDFEPIVNEDEDIDKVRKEDTRDPFWADPISKARSTFRSTLQSSCSFNNGRPGPRNSHHFRHPILHKPADASRISDE</sequence>
<dbReference type="Proteomes" id="UP001605036">
    <property type="component" value="Unassembled WGS sequence"/>
</dbReference>
<comment type="caution">
    <text evidence="2">The sequence shown here is derived from an EMBL/GenBank/DDBJ whole genome shotgun (WGS) entry which is preliminary data.</text>
</comment>
<feature type="compositionally biased region" description="Acidic residues" evidence="1">
    <location>
        <begin position="11"/>
        <end position="23"/>
    </location>
</feature>
<dbReference type="EMBL" id="JBHFFA010000003">
    <property type="protein sequence ID" value="KAL2634474.1"/>
    <property type="molecule type" value="Genomic_DNA"/>
</dbReference>
<evidence type="ECO:0000313" key="3">
    <source>
        <dbReference type="Proteomes" id="UP001605036"/>
    </source>
</evidence>
<proteinExistence type="predicted"/>
<evidence type="ECO:0000313" key="2">
    <source>
        <dbReference type="EMBL" id="KAL2634474.1"/>
    </source>
</evidence>
<name>A0ABD1YUN0_9MARC</name>
<organism evidence="2 3">
    <name type="scientific">Riccia fluitans</name>
    <dbReference type="NCBI Taxonomy" id="41844"/>
    <lineage>
        <taxon>Eukaryota</taxon>
        <taxon>Viridiplantae</taxon>
        <taxon>Streptophyta</taxon>
        <taxon>Embryophyta</taxon>
        <taxon>Marchantiophyta</taxon>
        <taxon>Marchantiopsida</taxon>
        <taxon>Marchantiidae</taxon>
        <taxon>Marchantiales</taxon>
        <taxon>Ricciaceae</taxon>
        <taxon>Riccia</taxon>
    </lineage>
</organism>
<protein>
    <submittedName>
        <fullName evidence="2">Uncharacterized protein</fullName>
    </submittedName>
</protein>